<name>A0ACB8G9Y7_9SAUR</name>
<evidence type="ECO:0000313" key="1">
    <source>
        <dbReference type="EMBL" id="KAH8016272.1"/>
    </source>
</evidence>
<accession>A0ACB8G9Y7</accession>
<reference evidence="1" key="1">
    <citation type="submission" date="2021-08" db="EMBL/GenBank/DDBJ databases">
        <title>The first chromosome-level gecko genome reveals the dynamic sex chromosomes of Neotropical dwarf geckos (Sphaerodactylidae: Sphaerodactylus).</title>
        <authorList>
            <person name="Pinto B.J."/>
            <person name="Keating S.E."/>
            <person name="Gamble T."/>
        </authorList>
    </citation>
    <scope>NUCLEOTIDE SEQUENCE</scope>
    <source>
        <strain evidence="1">TG3544</strain>
    </source>
</reference>
<dbReference type="Proteomes" id="UP000827872">
    <property type="component" value="Linkage Group LG01"/>
</dbReference>
<dbReference type="EMBL" id="CM037614">
    <property type="protein sequence ID" value="KAH8016272.1"/>
    <property type="molecule type" value="Genomic_DNA"/>
</dbReference>
<sequence length="108" mass="11847">MATEADGLARRAAAHGSELRPELAGPARSPGGTPAGQRLQPTRQFTRRLTLRTVGMTEAERRSGKGRAGKERTFKEAIIYIWKQIPVGLYLSNAALGFSSEYLIEDLF</sequence>
<evidence type="ECO:0000313" key="2">
    <source>
        <dbReference type="Proteomes" id="UP000827872"/>
    </source>
</evidence>
<protein>
    <submittedName>
        <fullName evidence="1">Uncharacterized protein</fullName>
    </submittedName>
</protein>
<comment type="caution">
    <text evidence="1">The sequence shown here is derived from an EMBL/GenBank/DDBJ whole genome shotgun (WGS) entry which is preliminary data.</text>
</comment>
<keyword evidence="2" id="KW-1185">Reference proteome</keyword>
<gene>
    <name evidence="1" type="ORF">K3G42_015710</name>
</gene>
<organism evidence="1 2">
    <name type="scientific">Sphaerodactylus townsendi</name>
    <dbReference type="NCBI Taxonomy" id="933632"/>
    <lineage>
        <taxon>Eukaryota</taxon>
        <taxon>Metazoa</taxon>
        <taxon>Chordata</taxon>
        <taxon>Craniata</taxon>
        <taxon>Vertebrata</taxon>
        <taxon>Euteleostomi</taxon>
        <taxon>Lepidosauria</taxon>
        <taxon>Squamata</taxon>
        <taxon>Bifurcata</taxon>
        <taxon>Gekkota</taxon>
        <taxon>Sphaerodactylidae</taxon>
        <taxon>Sphaerodactylus</taxon>
    </lineage>
</organism>
<proteinExistence type="predicted"/>